<feature type="active site" description="Nucleophile" evidence="1">
    <location>
        <position position="292"/>
    </location>
</feature>
<keyword evidence="1" id="KW-0694">RNA-binding</keyword>
<dbReference type="GO" id="GO:0003723">
    <property type="term" value="F:RNA binding"/>
    <property type="evidence" value="ECO:0007669"/>
    <property type="project" value="UniProtKB-UniRule"/>
</dbReference>
<evidence type="ECO:0000313" key="3">
    <source>
        <dbReference type="Ensembl" id="ENSEBUP00000014128.1"/>
    </source>
</evidence>
<dbReference type="GeneTree" id="ENSGT00940000157352"/>
<dbReference type="InterPro" id="IPR049561">
    <property type="entry name" value="NSUN5_7_fdxn-like"/>
</dbReference>
<evidence type="ECO:0000313" key="4">
    <source>
        <dbReference type="Proteomes" id="UP000694388"/>
    </source>
</evidence>
<dbReference type="Gene3D" id="3.40.50.150">
    <property type="entry name" value="Vaccinia Virus protein VP39"/>
    <property type="match status" value="1"/>
</dbReference>
<dbReference type="GO" id="GO:0032259">
    <property type="term" value="P:methylation"/>
    <property type="evidence" value="ECO:0007669"/>
    <property type="project" value="UniProtKB-KW"/>
</dbReference>
<dbReference type="Proteomes" id="UP000694388">
    <property type="component" value="Unplaced"/>
</dbReference>
<proteinExistence type="inferred from homology"/>
<dbReference type="InterPro" id="IPR029063">
    <property type="entry name" value="SAM-dependent_MTases_sf"/>
</dbReference>
<name>A0A8C4QE69_EPTBU</name>
<dbReference type="InterPro" id="IPR042620">
    <property type="entry name" value="NSUN7"/>
</dbReference>
<comment type="similarity">
    <text evidence="1">Belongs to the class I-like SAM-binding methyltransferase superfamily. RsmB/NOP family.</text>
</comment>
<dbReference type="PANTHER" id="PTHR14663:SF2">
    <property type="entry name" value="METHYLTRANSFERASE NSUN7-RELATED"/>
    <property type="match status" value="1"/>
</dbReference>
<keyword evidence="1" id="KW-0949">S-adenosyl-L-methionine</keyword>
<dbReference type="SMR" id="A0A8C4QE69"/>
<dbReference type="PANTHER" id="PTHR14663">
    <property type="entry name" value="METHYLTRANSFERASE NSUN7-RELATED"/>
    <property type="match status" value="1"/>
</dbReference>
<comment type="caution">
    <text evidence="1">Lacks conserved residue(s) required for the propagation of feature annotation.</text>
</comment>
<accession>A0A8C4QE69</accession>
<evidence type="ECO:0000256" key="1">
    <source>
        <dbReference type="PROSITE-ProRule" id="PRU01023"/>
    </source>
</evidence>
<dbReference type="Ensembl" id="ENSEBUT00000014704.1">
    <property type="protein sequence ID" value="ENSEBUP00000014128.1"/>
    <property type="gene ID" value="ENSEBUG00000008908.1"/>
</dbReference>
<reference evidence="3" key="1">
    <citation type="submission" date="2025-08" db="UniProtKB">
        <authorList>
            <consortium name="Ensembl"/>
        </authorList>
    </citation>
    <scope>IDENTIFICATION</scope>
</reference>
<protein>
    <recommendedName>
        <fullName evidence="2">SAM-dependent MTase RsmB/NOP-type domain-containing protein</fullName>
    </recommendedName>
</protein>
<dbReference type="OMA" id="RAIVYNT"/>
<dbReference type="Pfam" id="PF21148">
    <property type="entry name" value="NSUN5_fdxn-like"/>
    <property type="match status" value="1"/>
</dbReference>
<organism evidence="3 4">
    <name type="scientific">Eptatretus burgeri</name>
    <name type="common">Inshore hagfish</name>
    <dbReference type="NCBI Taxonomy" id="7764"/>
    <lineage>
        <taxon>Eukaryota</taxon>
        <taxon>Metazoa</taxon>
        <taxon>Chordata</taxon>
        <taxon>Craniata</taxon>
        <taxon>Vertebrata</taxon>
        <taxon>Cyclostomata</taxon>
        <taxon>Myxini</taxon>
        <taxon>Myxiniformes</taxon>
        <taxon>Myxinidae</taxon>
        <taxon>Eptatretinae</taxon>
        <taxon>Eptatretus</taxon>
    </lineage>
</organism>
<keyword evidence="1" id="KW-0808">Transferase</keyword>
<dbReference type="PROSITE" id="PS51686">
    <property type="entry name" value="SAM_MT_RSMB_NOP"/>
    <property type="match status" value="1"/>
</dbReference>
<dbReference type="GO" id="GO:0008168">
    <property type="term" value="F:methyltransferase activity"/>
    <property type="evidence" value="ECO:0007669"/>
    <property type="project" value="UniProtKB-KW"/>
</dbReference>
<keyword evidence="1" id="KW-0489">Methyltransferase</keyword>
<dbReference type="Gene3D" id="3.30.70.1170">
    <property type="entry name" value="Sun protein, domain 3"/>
    <property type="match status" value="1"/>
</dbReference>
<feature type="domain" description="SAM-dependent MTase RsmB/NOP-type" evidence="2">
    <location>
        <begin position="38"/>
        <end position="366"/>
    </location>
</feature>
<reference evidence="3" key="2">
    <citation type="submission" date="2025-09" db="UniProtKB">
        <authorList>
            <consortium name="Ensembl"/>
        </authorList>
    </citation>
    <scope>IDENTIFICATION</scope>
</reference>
<sequence>MYHLVGRWRTKLCAEQARVRIRRDVPSFEALLPEAMQIREAFGIAMPVYVWVNQNLTRMHSVLEALKWSGYTYVEPVAGQLQGSDPDGSKQIVQQDKTCPDVLIFPSHVRENLQASPLISEGHLVLQDKSQCLGPQSVLCLFEAGDDVLVVPGCSFPTLAHLCSLLPSWQSHIFVCQPSEDPARTTLNAMCQRLHCKGITLLPEQFLSLAPGDQRLARVSIVLVMPPCSASGINNPVNFILQEGIDPETLPNLCLATTATEEKLAQLSKQQLQLLQHAMCLSGPRAIVYNTCSVYEAENEDVVHTALEIARTDSRINTYQLGPPVLFPWKMDEFGDARESFLKLPFPGAEWQLHSCALTAGTFKHVNWTQTPAVKSIHNAFFFL</sequence>
<dbReference type="InterPro" id="IPR001678">
    <property type="entry name" value="MeTrfase_RsmB-F_NOP2_dom"/>
</dbReference>
<dbReference type="SUPFAM" id="SSF53335">
    <property type="entry name" value="S-adenosyl-L-methionine-dependent methyltransferases"/>
    <property type="match status" value="1"/>
</dbReference>
<keyword evidence="4" id="KW-1185">Reference proteome</keyword>
<evidence type="ECO:0000259" key="2">
    <source>
        <dbReference type="PROSITE" id="PS51686"/>
    </source>
</evidence>
<dbReference type="AlphaFoldDB" id="A0A8C4QE69"/>